<evidence type="ECO:0000256" key="2">
    <source>
        <dbReference type="SAM" id="MobiDB-lite"/>
    </source>
</evidence>
<dbReference type="InterPro" id="IPR010611">
    <property type="entry name" value="3D_dom"/>
</dbReference>
<feature type="compositionally biased region" description="Gly residues" evidence="2">
    <location>
        <begin position="288"/>
        <end position="298"/>
    </location>
</feature>
<dbReference type="PANTHER" id="PTHR21666:SF289">
    <property type="entry name" value="L-ALA--D-GLU ENDOPEPTIDASE"/>
    <property type="match status" value="1"/>
</dbReference>
<dbReference type="SUPFAM" id="SSF51261">
    <property type="entry name" value="Duplicated hybrid motif"/>
    <property type="match status" value="1"/>
</dbReference>
<proteinExistence type="predicted"/>
<comment type="caution">
    <text evidence="6">The sequence shown here is derived from an EMBL/GenBank/DDBJ whole genome shotgun (WGS) entry which is preliminary data.</text>
</comment>
<dbReference type="Proteomes" id="UP000076482">
    <property type="component" value="Unassembled WGS sequence"/>
</dbReference>
<dbReference type="InterPro" id="IPR016047">
    <property type="entry name" value="M23ase_b-sheet_dom"/>
</dbReference>
<feature type="domain" description="3D" evidence="5">
    <location>
        <begin position="705"/>
        <end position="770"/>
    </location>
</feature>
<reference evidence="6 7" key="1">
    <citation type="submission" date="2015-09" db="EMBL/GenBank/DDBJ databases">
        <title>Bacillus cereus food isolates.</title>
        <authorList>
            <person name="Boekhorst J."/>
        </authorList>
    </citation>
    <scope>NUCLEOTIDE SEQUENCE [LARGE SCALE GENOMIC DNA]</scope>
    <source>
        <strain evidence="6 7">B4088</strain>
    </source>
</reference>
<dbReference type="GO" id="GO:0009254">
    <property type="term" value="P:peptidoglycan turnover"/>
    <property type="evidence" value="ECO:0007669"/>
    <property type="project" value="InterPro"/>
</dbReference>
<dbReference type="InterPro" id="IPR059180">
    <property type="entry name" value="3D_YorM"/>
</dbReference>
<dbReference type="RefSeq" id="WP_063259786.1">
    <property type="nucleotide sequence ID" value="NZ_LJKE01000015.1"/>
</dbReference>
<dbReference type="InterPro" id="IPR011055">
    <property type="entry name" value="Dup_hybrid_motif"/>
</dbReference>
<dbReference type="SUPFAM" id="SSF50685">
    <property type="entry name" value="Barwin-like endoglucanases"/>
    <property type="match status" value="1"/>
</dbReference>
<evidence type="ECO:0000313" key="7">
    <source>
        <dbReference type="Proteomes" id="UP000076482"/>
    </source>
</evidence>
<dbReference type="CDD" id="cd12797">
    <property type="entry name" value="M23_peptidase"/>
    <property type="match status" value="1"/>
</dbReference>
<dbReference type="InterPro" id="IPR036908">
    <property type="entry name" value="RlpA-like_sf"/>
</dbReference>
<dbReference type="Gene3D" id="2.40.40.10">
    <property type="entry name" value="RlpA-like domain"/>
    <property type="match status" value="1"/>
</dbReference>
<organism evidence="6 7">
    <name type="scientific">Bacillus cereus</name>
    <dbReference type="NCBI Taxonomy" id="1396"/>
    <lineage>
        <taxon>Bacteria</taxon>
        <taxon>Bacillati</taxon>
        <taxon>Bacillota</taxon>
        <taxon>Bacilli</taxon>
        <taxon>Bacillales</taxon>
        <taxon>Bacillaceae</taxon>
        <taxon>Bacillus</taxon>
        <taxon>Bacillus cereus group</taxon>
    </lineage>
</organism>
<dbReference type="PATRIC" id="fig|1396.535.peg.4316"/>
<dbReference type="GO" id="GO:0004222">
    <property type="term" value="F:metalloendopeptidase activity"/>
    <property type="evidence" value="ECO:0007669"/>
    <property type="project" value="TreeGrafter"/>
</dbReference>
<evidence type="ECO:0008006" key="8">
    <source>
        <dbReference type="Google" id="ProtNLM"/>
    </source>
</evidence>
<feature type="domain" description="M23ase beta-sheet core" evidence="4">
    <location>
        <begin position="454"/>
        <end position="557"/>
    </location>
</feature>
<feature type="region of interest" description="Disordered" evidence="2">
    <location>
        <begin position="772"/>
        <end position="793"/>
    </location>
</feature>
<gene>
    <name evidence="6" type="ORF">B4088_0564</name>
</gene>
<evidence type="ECO:0000259" key="4">
    <source>
        <dbReference type="Pfam" id="PF01551"/>
    </source>
</evidence>
<dbReference type="Gene3D" id="2.70.70.10">
    <property type="entry name" value="Glucose Permease (Domain IIA)"/>
    <property type="match status" value="1"/>
</dbReference>
<keyword evidence="1" id="KW-0732">Signal</keyword>
<evidence type="ECO:0000256" key="1">
    <source>
        <dbReference type="ARBA" id="ARBA00022729"/>
    </source>
</evidence>
<accession>A0A164QS35</accession>
<sequence>MGKLFLELAKFATKGLKGDKKSQVSLEVKLIGIFCIFIILMIMLMVTNLQKTLCSIPLVNKADFCQEDYRPIPDEEIEKITDAMKSIRDKAVASAPGGMGEKFEKRKSKHKDAEINDAEVYLRALMNLDMAVLHDAEVNEENIKKGVYKDTNVEKLWKVVEAMKKSDDYKDIQEKAKKGKWIEKDWMQYAQLRVYTCYLVGDNVAMDDDKYLAIVKNWFGQGRQPCEELDKLYGGKYINGEEAYETKKLPNGKELKLIDHGDIGVIKQTRKIYDYYEFCEPKEPPAQQGGGTTNGGGPQIQVPTVGIPDLVKPPVIPPVGPQSILKGLSAMGEGKVYAATKDEIKVTENPCKENEVKKDKITEREELAYLTKMEIVDGFADYSLFQKTEHGPVPKKEKDYKVKLEETINEIYEEIVGVPVSGMGGLFNGWLIPMEEGTYYLSSPFGPRPELGDFHWGIDLGSLGQKVVPFYAAADGVVEKAHASSASPVGADGSFDRFSVGCEGSIVILHPNGWRTKYCHMNRENILVKTGWKVKQGQILGATGNGGGVAPHLDFKMCPPGGSWESCSGSAQIDPLAHPETKLQVNKDRGNVKSDLVLKRIKEFNDLKSKISGLGNKTEEEVTKLLISSSPMQPVAGNGAGGGNNATASDTGNYPTTNASAWETYEVTGYYGFNDAMQGGFCPAVTCEAIGFDFSQAINYKGYRIIATDPRKIPMWSIVEINAASYNLHIQAIALDTGGAIKGNKIDILWRNKKEAYDFGRRKDVQARVLRVGKGDNQYPQKPPQGSPVAAGT</sequence>
<dbReference type="AlphaFoldDB" id="A0A164QS35"/>
<keyword evidence="3" id="KW-0812">Transmembrane</keyword>
<dbReference type="Pfam" id="PF01551">
    <property type="entry name" value="Peptidase_M23"/>
    <property type="match status" value="1"/>
</dbReference>
<evidence type="ECO:0000256" key="3">
    <source>
        <dbReference type="SAM" id="Phobius"/>
    </source>
</evidence>
<keyword evidence="3" id="KW-1133">Transmembrane helix</keyword>
<feature type="region of interest" description="Disordered" evidence="2">
    <location>
        <begin position="283"/>
        <end position="302"/>
    </location>
</feature>
<dbReference type="Pfam" id="PF06725">
    <property type="entry name" value="3D"/>
    <property type="match status" value="1"/>
</dbReference>
<keyword evidence="3" id="KW-0472">Membrane</keyword>
<protein>
    <recommendedName>
        <fullName evidence="8">Peptidase M23</fullName>
    </recommendedName>
</protein>
<dbReference type="GO" id="GO:0004553">
    <property type="term" value="F:hydrolase activity, hydrolyzing O-glycosyl compounds"/>
    <property type="evidence" value="ECO:0007669"/>
    <property type="project" value="InterPro"/>
</dbReference>
<evidence type="ECO:0000313" key="6">
    <source>
        <dbReference type="EMBL" id="KZD72103.1"/>
    </source>
</evidence>
<dbReference type="GO" id="GO:0019867">
    <property type="term" value="C:outer membrane"/>
    <property type="evidence" value="ECO:0007669"/>
    <property type="project" value="InterPro"/>
</dbReference>
<feature type="transmembrane region" description="Helical" evidence="3">
    <location>
        <begin position="30"/>
        <end position="49"/>
    </location>
</feature>
<dbReference type="PANTHER" id="PTHR21666">
    <property type="entry name" value="PEPTIDASE-RELATED"/>
    <property type="match status" value="1"/>
</dbReference>
<evidence type="ECO:0000259" key="5">
    <source>
        <dbReference type="Pfam" id="PF06725"/>
    </source>
</evidence>
<name>A0A164QS35_BACCE</name>
<dbReference type="InterPro" id="IPR050570">
    <property type="entry name" value="Cell_wall_metabolism_enzyme"/>
</dbReference>
<dbReference type="CDD" id="cd14667">
    <property type="entry name" value="3D_containing_proteins"/>
    <property type="match status" value="1"/>
</dbReference>
<dbReference type="EMBL" id="LJKE01000015">
    <property type="protein sequence ID" value="KZD72103.1"/>
    <property type="molecule type" value="Genomic_DNA"/>
</dbReference>